<dbReference type="Proteomes" id="UP000547458">
    <property type="component" value="Unassembled WGS sequence"/>
</dbReference>
<dbReference type="InterPro" id="IPR003616">
    <property type="entry name" value="Post-SET_dom"/>
</dbReference>
<accession>A0A846RKG4</accession>
<dbReference type="RefSeq" id="WP_245192221.1">
    <property type="nucleotide sequence ID" value="NZ_JAATJL010000001.1"/>
</dbReference>
<keyword evidence="3" id="KW-0418">Kinase</keyword>
<name>A0A846RKG4_9MICC</name>
<organism evidence="3 4">
    <name type="scientific">Arthrobacter pigmenti</name>
    <dbReference type="NCBI Taxonomy" id="271432"/>
    <lineage>
        <taxon>Bacteria</taxon>
        <taxon>Bacillati</taxon>
        <taxon>Actinomycetota</taxon>
        <taxon>Actinomycetes</taxon>
        <taxon>Micrococcales</taxon>
        <taxon>Micrococcaceae</taxon>
        <taxon>Arthrobacter</taxon>
    </lineage>
</organism>
<dbReference type="AlphaFoldDB" id="A0A846RKG4"/>
<gene>
    <name evidence="3" type="ORF">BJ994_000228</name>
</gene>
<dbReference type="Gene3D" id="1.10.10.10">
    <property type="entry name" value="Winged helix-like DNA-binding domain superfamily/Winged helix DNA-binding domain"/>
    <property type="match status" value="1"/>
</dbReference>
<dbReference type="EMBL" id="JAATJL010000001">
    <property type="protein sequence ID" value="NJC21152.1"/>
    <property type="molecule type" value="Genomic_DNA"/>
</dbReference>
<dbReference type="SUPFAM" id="SSF53067">
    <property type="entry name" value="Actin-like ATPase domain"/>
    <property type="match status" value="1"/>
</dbReference>
<reference evidence="3 4" key="1">
    <citation type="submission" date="2020-03" db="EMBL/GenBank/DDBJ databases">
        <title>Sequencing the genomes of 1000 actinobacteria strains.</title>
        <authorList>
            <person name="Klenk H.-P."/>
        </authorList>
    </citation>
    <scope>NUCLEOTIDE SEQUENCE [LARGE SCALE GENOMIC DNA]</scope>
    <source>
        <strain evidence="3 4">DSM 16403</strain>
    </source>
</reference>
<dbReference type="Gene3D" id="3.30.420.40">
    <property type="match status" value="2"/>
</dbReference>
<dbReference type="PANTHER" id="PTHR18964">
    <property type="entry name" value="ROK (REPRESSOR, ORF, KINASE) FAMILY"/>
    <property type="match status" value="1"/>
</dbReference>
<evidence type="ECO:0000259" key="2">
    <source>
        <dbReference type="PROSITE" id="PS50868"/>
    </source>
</evidence>
<dbReference type="PROSITE" id="PS50868">
    <property type="entry name" value="POST_SET"/>
    <property type="match status" value="1"/>
</dbReference>
<keyword evidence="4" id="KW-1185">Reference proteome</keyword>
<comment type="caution">
    <text evidence="3">The sequence shown here is derived from an EMBL/GenBank/DDBJ whole genome shotgun (WGS) entry which is preliminary data.</text>
</comment>
<dbReference type="InterPro" id="IPR043129">
    <property type="entry name" value="ATPase_NBD"/>
</dbReference>
<evidence type="ECO:0000313" key="3">
    <source>
        <dbReference type="EMBL" id="NJC21152.1"/>
    </source>
</evidence>
<proteinExistence type="inferred from homology"/>
<evidence type="ECO:0000313" key="4">
    <source>
        <dbReference type="Proteomes" id="UP000547458"/>
    </source>
</evidence>
<dbReference type="GO" id="GO:0016301">
    <property type="term" value="F:kinase activity"/>
    <property type="evidence" value="ECO:0007669"/>
    <property type="project" value="UniProtKB-KW"/>
</dbReference>
<dbReference type="InterPro" id="IPR000600">
    <property type="entry name" value="ROK"/>
</dbReference>
<evidence type="ECO:0000256" key="1">
    <source>
        <dbReference type="ARBA" id="ARBA00006479"/>
    </source>
</evidence>
<dbReference type="PANTHER" id="PTHR18964:SF149">
    <property type="entry name" value="BIFUNCTIONAL UDP-N-ACETYLGLUCOSAMINE 2-EPIMERASE_N-ACETYLMANNOSAMINE KINASE"/>
    <property type="match status" value="1"/>
</dbReference>
<dbReference type="Pfam" id="PF00480">
    <property type="entry name" value="ROK"/>
    <property type="match status" value="1"/>
</dbReference>
<feature type="domain" description="Post-SET" evidence="2">
    <location>
        <begin position="251"/>
        <end position="262"/>
    </location>
</feature>
<dbReference type="InterPro" id="IPR036390">
    <property type="entry name" value="WH_DNA-bd_sf"/>
</dbReference>
<dbReference type="SUPFAM" id="SSF46785">
    <property type="entry name" value="Winged helix' DNA-binding domain"/>
    <property type="match status" value="1"/>
</dbReference>
<sequence>MLKARAGSKALIREINEALILDIVRSRGPVARAQIAVATGLSAATVTGITGKLLRNGFLVETDIRNGTGGRPARLLELGTDTVFAAGVRLSSTEAYAALVDLRGTVVGTHREKLKSSDPADVRSSIVRAVQKVAGPRSISSLLGLGIALSGVVDQKSGHVRHSGSLGWEDVPLQAELQGTVAIPVVVDSYANSFGMGLLLFEDKLEGRDLLVFSVGTSLGASVIVQGRIHRGFNGSAGGFAHSRTSDATDRALPCHCGATNCLETRASWWGIQQELSEGIFPDKSAALADAALHLGTAMANVAKIFGPERVVLATAPEVDGPELAQQTAEIYREQYRHEKTPAPELEATTADNNSVAKGAAYMVLAQIFTANTSEAYASADLLELAVAQQG</sequence>
<keyword evidence="3" id="KW-0808">Transferase</keyword>
<dbReference type="InterPro" id="IPR036388">
    <property type="entry name" value="WH-like_DNA-bd_sf"/>
</dbReference>
<comment type="similarity">
    <text evidence="1">Belongs to the ROK (NagC/XylR) family.</text>
</comment>
<protein>
    <submittedName>
        <fullName evidence="3">Putative NBD/HSP70 family sugar kinase</fullName>
    </submittedName>
</protein>